<dbReference type="InterPro" id="IPR039859">
    <property type="entry name" value="PFA4/ZDH16/20/ERF2-like"/>
</dbReference>
<keyword evidence="3 7" id="KW-0812">Transmembrane</keyword>
<dbReference type="PANTHER" id="PTHR12246">
    <property type="entry name" value="PALMITOYLTRANSFERASE ZDHHC16"/>
    <property type="match status" value="1"/>
</dbReference>
<evidence type="ECO:0000256" key="3">
    <source>
        <dbReference type="ARBA" id="ARBA00022692"/>
    </source>
</evidence>
<name>A0ABP0LU92_9DINO</name>
<sequence length="339" mass="38371">FDVPFQHLHQQCMKMGFGHPPPGQTQPAPGCIWVRRRVRQLLRCFTRCCSLCLDCMDILLRVLGPLMVLLAVFLIGFVAYTFFTIIVPQLADEGTSSPMLLGQLALGCFILVNIMYNYAMAVCLRAGEPPPFPGEGDAEAGDGSLSLRQCQKCLRSKPPRAHHCSVCKQCVMKMDHHCPWINNCVGFNNYRYFCLFMLYLALGCLYVVILGYRLFLQSVAPIRKRPPNFRFADAQCISLSWLISLCIFLALCLLGGFHAYLVVTNQTTIEFHINMGNRHAAKRKGEVYRNPYDLGHSRNFQEVFGPNRFLHFLWMMPYLAKRPTGSGASFPTVSELEPV</sequence>
<feature type="non-terminal residue" evidence="9">
    <location>
        <position position="1"/>
    </location>
</feature>
<evidence type="ECO:0000256" key="4">
    <source>
        <dbReference type="ARBA" id="ARBA00022989"/>
    </source>
</evidence>
<feature type="transmembrane region" description="Helical" evidence="7">
    <location>
        <begin position="190"/>
        <end position="215"/>
    </location>
</feature>
<feature type="transmembrane region" description="Helical" evidence="7">
    <location>
        <begin position="66"/>
        <end position="87"/>
    </location>
</feature>
<evidence type="ECO:0000313" key="10">
    <source>
        <dbReference type="Proteomes" id="UP001642464"/>
    </source>
</evidence>
<comment type="similarity">
    <text evidence="7">Belongs to the DHHC palmitoyltransferase family.</text>
</comment>
<dbReference type="InterPro" id="IPR001594">
    <property type="entry name" value="Palmitoyltrfase_DHHC"/>
</dbReference>
<feature type="transmembrane region" description="Helical" evidence="7">
    <location>
        <begin position="236"/>
        <end position="261"/>
    </location>
</feature>
<evidence type="ECO:0000256" key="7">
    <source>
        <dbReference type="RuleBase" id="RU079119"/>
    </source>
</evidence>
<evidence type="ECO:0000313" key="9">
    <source>
        <dbReference type="EMBL" id="CAK9042152.1"/>
    </source>
</evidence>
<dbReference type="Pfam" id="PF01529">
    <property type="entry name" value="DHHC"/>
    <property type="match status" value="1"/>
</dbReference>
<organism evidence="9 10">
    <name type="scientific">Durusdinium trenchii</name>
    <dbReference type="NCBI Taxonomy" id="1381693"/>
    <lineage>
        <taxon>Eukaryota</taxon>
        <taxon>Sar</taxon>
        <taxon>Alveolata</taxon>
        <taxon>Dinophyceae</taxon>
        <taxon>Suessiales</taxon>
        <taxon>Symbiodiniaceae</taxon>
        <taxon>Durusdinium</taxon>
    </lineage>
</organism>
<accession>A0ABP0LU92</accession>
<dbReference type="PROSITE" id="PS50216">
    <property type="entry name" value="DHHC"/>
    <property type="match status" value="1"/>
</dbReference>
<feature type="domain" description="Palmitoyltransferase DHHC" evidence="8">
    <location>
        <begin position="148"/>
        <end position="272"/>
    </location>
</feature>
<evidence type="ECO:0000259" key="8">
    <source>
        <dbReference type="Pfam" id="PF01529"/>
    </source>
</evidence>
<protein>
    <recommendedName>
        <fullName evidence="7">Palmitoyltransferase</fullName>
        <ecNumber evidence="7">2.3.1.225</ecNumber>
    </recommendedName>
</protein>
<dbReference type="EC" id="2.3.1.225" evidence="7"/>
<dbReference type="Proteomes" id="UP001642464">
    <property type="component" value="Unassembled WGS sequence"/>
</dbReference>
<feature type="transmembrane region" description="Helical" evidence="7">
    <location>
        <begin position="99"/>
        <end position="119"/>
    </location>
</feature>
<evidence type="ECO:0000256" key="5">
    <source>
        <dbReference type="ARBA" id="ARBA00023136"/>
    </source>
</evidence>
<gene>
    <name evidence="9" type="ORF">SCF082_LOCUS24300</name>
</gene>
<comment type="catalytic activity">
    <reaction evidence="7">
        <text>L-cysteinyl-[protein] + hexadecanoyl-CoA = S-hexadecanoyl-L-cysteinyl-[protein] + CoA</text>
        <dbReference type="Rhea" id="RHEA:36683"/>
        <dbReference type="Rhea" id="RHEA-COMP:10131"/>
        <dbReference type="Rhea" id="RHEA-COMP:11032"/>
        <dbReference type="ChEBI" id="CHEBI:29950"/>
        <dbReference type="ChEBI" id="CHEBI:57287"/>
        <dbReference type="ChEBI" id="CHEBI:57379"/>
        <dbReference type="ChEBI" id="CHEBI:74151"/>
        <dbReference type="EC" id="2.3.1.225"/>
    </reaction>
</comment>
<keyword evidence="5 7" id="KW-0472">Membrane</keyword>
<dbReference type="EMBL" id="CAXAMM010017803">
    <property type="protein sequence ID" value="CAK9042152.1"/>
    <property type="molecule type" value="Genomic_DNA"/>
</dbReference>
<keyword evidence="10" id="KW-1185">Reference proteome</keyword>
<keyword evidence="4 7" id="KW-1133">Transmembrane helix</keyword>
<comment type="caution">
    <text evidence="9">The sequence shown here is derived from an EMBL/GenBank/DDBJ whole genome shotgun (WGS) entry which is preliminary data.</text>
</comment>
<evidence type="ECO:0000256" key="2">
    <source>
        <dbReference type="ARBA" id="ARBA00022679"/>
    </source>
</evidence>
<keyword evidence="2 7" id="KW-0808">Transferase</keyword>
<keyword evidence="6 7" id="KW-0012">Acyltransferase</keyword>
<evidence type="ECO:0000256" key="6">
    <source>
        <dbReference type="ARBA" id="ARBA00023315"/>
    </source>
</evidence>
<reference evidence="9 10" key="1">
    <citation type="submission" date="2024-02" db="EMBL/GenBank/DDBJ databases">
        <authorList>
            <person name="Chen Y."/>
            <person name="Shah S."/>
            <person name="Dougan E. K."/>
            <person name="Thang M."/>
            <person name="Chan C."/>
        </authorList>
    </citation>
    <scope>NUCLEOTIDE SEQUENCE [LARGE SCALE GENOMIC DNA]</scope>
</reference>
<proteinExistence type="inferred from homology"/>
<comment type="subcellular location">
    <subcellularLocation>
        <location evidence="1">Membrane</location>
        <topology evidence="1">Multi-pass membrane protein</topology>
    </subcellularLocation>
</comment>
<evidence type="ECO:0000256" key="1">
    <source>
        <dbReference type="ARBA" id="ARBA00004141"/>
    </source>
</evidence>
<comment type="domain">
    <text evidence="7">The DHHC domain is required for palmitoyltransferase activity.</text>
</comment>